<organism evidence="1 2">
    <name type="scientific">Kwoniella shandongensis</name>
    <dbReference type="NCBI Taxonomy" id="1734106"/>
    <lineage>
        <taxon>Eukaryota</taxon>
        <taxon>Fungi</taxon>
        <taxon>Dikarya</taxon>
        <taxon>Basidiomycota</taxon>
        <taxon>Agaricomycotina</taxon>
        <taxon>Tremellomycetes</taxon>
        <taxon>Tremellales</taxon>
        <taxon>Cryptococcaceae</taxon>
        <taxon>Kwoniella</taxon>
    </lineage>
</organism>
<accession>A0A5M6BV60</accession>
<evidence type="ECO:0000313" key="2">
    <source>
        <dbReference type="Proteomes" id="UP000322225"/>
    </source>
</evidence>
<evidence type="ECO:0000313" key="1">
    <source>
        <dbReference type="EMBL" id="WWD18269.1"/>
    </source>
</evidence>
<dbReference type="KEGG" id="ksn:43590256"/>
<dbReference type="EMBL" id="CP144055">
    <property type="protein sequence ID" value="WWD18269.1"/>
    <property type="molecule type" value="Genomic_DNA"/>
</dbReference>
<sequence>MFALTSFTTALLSFQAVAGLVAPRQAAPASASRRPFWPDGSAEDDNSSLESSIPFPCAERCQSVMASYLYCFIINTIPFSNGAHTTPDECNNYLCPRYDQLALCLNCVIANGEERAMGYHTNTSITAQPTSGAAGAVFANPNGLLDVEQANGWLKNVSDTCSGVGKPVSGESTVTATPTTTGPYYTSWTISQTVSLSVWTGLASVTDSAFVSISSAARTGSSISSVTVTPGGTSTSVAGGAAASTSKTSSGFTRVATSGLGWIGVTVFGLFVL</sequence>
<dbReference type="OrthoDB" id="2595923at2759"/>
<dbReference type="AlphaFoldDB" id="A0A5M6BV60"/>
<reference evidence="1" key="2">
    <citation type="submission" date="2024-01" db="EMBL/GenBank/DDBJ databases">
        <title>Comparative genomics of Cryptococcus and Kwoniella reveals pathogenesis evolution and contrasting modes of karyotype evolution via chromosome fusion or intercentromeric recombination.</title>
        <authorList>
            <person name="Coelho M.A."/>
            <person name="David-Palma M."/>
            <person name="Shea T."/>
            <person name="Bowers K."/>
            <person name="McGinley-Smith S."/>
            <person name="Mohammad A.W."/>
            <person name="Gnirke A."/>
            <person name="Yurkov A.M."/>
            <person name="Nowrousian M."/>
            <person name="Sun S."/>
            <person name="Cuomo C.A."/>
            <person name="Heitman J."/>
        </authorList>
    </citation>
    <scope>NUCLEOTIDE SEQUENCE</scope>
    <source>
        <strain evidence="1">CBS 12478</strain>
    </source>
</reference>
<name>A0A5M6BV60_9TREE</name>
<reference evidence="1" key="1">
    <citation type="submission" date="2017-08" db="EMBL/GenBank/DDBJ databases">
        <authorList>
            <person name="Cuomo C."/>
            <person name="Billmyre B."/>
            <person name="Heitman J."/>
        </authorList>
    </citation>
    <scope>NUCLEOTIDE SEQUENCE</scope>
    <source>
        <strain evidence="1">CBS 12478</strain>
    </source>
</reference>
<proteinExistence type="predicted"/>
<dbReference type="Proteomes" id="UP000322225">
    <property type="component" value="Chromosome 5"/>
</dbReference>
<gene>
    <name evidence="1" type="ORF">CI109_102719</name>
</gene>
<dbReference type="RefSeq" id="XP_031859684.1">
    <property type="nucleotide sequence ID" value="XM_032006103.1"/>
</dbReference>
<keyword evidence="2" id="KW-1185">Reference proteome</keyword>
<protein>
    <submittedName>
        <fullName evidence="1">Uncharacterized protein</fullName>
    </submittedName>
</protein>
<dbReference type="GeneID" id="43590256"/>